<dbReference type="InterPro" id="IPR054841">
    <property type="entry name" value="carotdesatCrtD"/>
</dbReference>
<dbReference type="GO" id="GO:0016627">
    <property type="term" value="F:oxidoreductase activity, acting on the CH-CH group of donors"/>
    <property type="evidence" value="ECO:0007669"/>
    <property type="project" value="UniProtKB-ARBA"/>
</dbReference>
<comment type="pathway">
    <text evidence="1 5">Carotenoid biosynthesis.</text>
</comment>
<evidence type="ECO:0000256" key="3">
    <source>
        <dbReference type="ARBA" id="ARBA00022746"/>
    </source>
</evidence>
<reference evidence="8 9" key="1">
    <citation type="submission" date="2016-10" db="EMBL/GenBank/DDBJ databases">
        <authorList>
            <person name="de Groot N.N."/>
        </authorList>
    </citation>
    <scope>NUCLEOTIDE SEQUENCE [LARGE SCALE GENOMIC DNA]</scope>
    <source>
        <strain evidence="8 9">DSM 19547</strain>
    </source>
</reference>
<dbReference type="PRINTS" id="PR00419">
    <property type="entry name" value="ADXRDTASE"/>
</dbReference>
<dbReference type="STRING" id="441119.SAMN04488047_101616"/>
<dbReference type="SUPFAM" id="SSF51905">
    <property type="entry name" value="FAD/NAD(P)-binding domain"/>
    <property type="match status" value="1"/>
</dbReference>
<evidence type="ECO:0000256" key="2">
    <source>
        <dbReference type="ARBA" id="ARBA00006046"/>
    </source>
</evidence>
<dbReference type="Gene3D" id="3.50.50.60">
    <property type="entry name" value="FAD/NAD(P)-binding domain"/>
    <property type="match status" value="2"/>
</dbReference>
<feature type="region of interest" description="Disordered" evidence="6">
    <location>
        <begin position="494"/>
        <end position="515"/>
    </location>
</feature>
<dbReference type="PANTHER" id="PTHR43734:SF7">
    <property type="entry name" value="4,4'-DIAPONEUROSPORENE OXYGENASE"/>
    <property type="match status" value="1"/>
</dbReference>
<evidence type="ECO:0000259" key="7">
    <source>
        <dbReference type="Pfam" id="PF01593"/>
    </source>
</evidence>
<organism evidence="8 9">
    <name type="scientific">Tranquillimonas alkanivorans</name>
    <dbReference type="NCBI Taxonomy" id="441119"/>
    <lineage>
        <taxon>Bacteria</taxon>
        <taxon>Pseudomonadati</taxon>
        <taxon>Pseudomonadota</taxon>
        <taxon>Alphaproteobacteria</taxon>
        <taxon>Rhodobacterales</taxon>
        <taxon>Roseobacteraceae</taxon>
        <taxon>Tranquillimonas</taxon>
    </lineage>
</organism>
<feature type="domain" description="Amine oxidase" evidence="7">
    <location>
        <begin position="15"/>
        <end position="287"/>
    </location>
</feature>
<dbReference type="AlphaFoldDB" id="A0A1I5LET5"/>
<dbReference type="GO" id="GO:0016117">
    <property type="term" value="P:carotenoid biosynthetic process"/>
    <property type="evidence" value="ECO:0007669"/>
    <property type="project" value="UniProtKB-KW"/>
</dbReference>
<name>A0A1I5LET5_9RHOB</name>
<accession>A0A1I5LET5</accession>
<dbReference type="InterPro" id="IPR002937">
    <property type="entry name" value="Amino_oxidase"/>
</dbReference>
<evidence type="ECO:0000256" key="5">
    <source>
        <dbReference type="RuleBase" id="RU362075"/>
    </source>
</evidence>
<dbReference type="RefSeq" id="WP_093417451.1">
    <property type="nucleotide sequence ID" value="NZ_FOXA01000001.1"/>
</dbReference>
<dbReference type="OrthoDB" id="9774675at2"/>
<keyword evidence="3 5" id="KW-0125">Carotenoid biosynthesis</keyword>
<comment type="similarity">
    <text evidence="2 5">Belongs to the carotenoid/retinoid oxidoreductase family.</text>
</comment>
<keyword evidence="4 5" id="KW-0560">Oxidoreductase</keyword>
<sequence length="515" mass="54751">MSRSRPHIVVIGAGIGGLAAAARLAHAGLRVTVLERQDAPGGKMRTLPTAAGAADAGPTVLTLRGVFDGLFRDLGLRLDDHVTLRPEPVLARHWWPDGTTLDLFADAEASAAAIRAFAGERAEAQFRRFTTETRRLFEAFERPMMHNAAPKQSALALRVMRAPSLMAAMAPHRSLASHLARRFDDPRLRQLFARYATYVGGSPYEAPALLSLIGHAEAAGVWRVGGGMHALAQAVAHAAQTLGADVRYGAPVRRIEVQDGNVAAVHTGDERLPCTHLVFNGDPRALVEGMLGEAVRPAVPRQQVEPRSLSAHVWTFAARPHGRELSHHNVLFGADPRSEFDPIARGRMPEDPAIYVCAQDRGAGLTPPAPERFEIIVNAPPLPHATQEEFPKCLIRTFRALAARGLTFTPEPGRAALTRPEDFDALFPASHGSLYGRSPHGLTAGLNRPTARTRVPGLYLAGGGAHPGAGVPMAALSGRHAAEAILTDHASTSTFRRGATPGGTATGSATTAAEA</sequence>
<evidence type="ECO:0000256" key="4">
    <source>
        <dbReference type="ARBA" id="ARBA00023002"/>
    </source>
</evidence>
<evidence type="ECO:0000313" key="9">
    <source>
        <dbReference type="Proteomes" id="UP000199356"/>
    </source>
</evidence>
<dbReference type="InterPro" id="IPR036188">
    <property type="entry name" value="FAD/NAD-bd_sf"/>
</dbReference>
<dbReference type="InterPro" id="IPR008150">
    <property type="entry name" value="Phytoene_DH_bac_CS"/>
</dbReference>
<evidence type="ECO:0000256" key="1">
    <source>
        <dbReference type="ARBA" id="ARBA00004829"/>
    </source>
</evidence>
<evidence type="ECO:0000313" key="8">
    <source>
        <dbReference type="EMBL" id="SFO95705.1"/>
    </source>
</evidence>
<dbReference type="PANTHER" id="PTHR43734">
    <property type="entry name" value="PHYTOENE DESATURASE"/>
    <property type="match status" value="1"/>
</dbReference>
<dbReference type="NCBIfam" id="NF045637">
    <property type="entry name" value="carotdesatCrtDProt"/>
    <property type="match status" value="1"/>
</dbReference>
<protein>
    <submittedName>
        <fullName evidence="8">1-hydroxycarotenoid 3,4-desaturase</fullName>
    </submittedName>
</protein>
<feature type="compositionally biased region" description="Low complexity" evidence="6">
    <location>
        <begin position="506"/>
        <end position="515"/>
    </location>
</feature>
<gene>
    <name evidence="8" type="ORF">SAMN04488047_101616</name>
</gene>
<dbReference type="Pfam" id="PF01593">
    <property type="entry name" value="Amino_oxidase"/>
    <property type="match status" value="1"/>
</dbReference>
<dbReference type="EMBL" id="FOXA01000001">
    <property type="protein sequence ID" value="SFO95705.1"/>
    <property type="molecule type" value="Genomic_DNA"/>
</dbReference>
<evidence type="ECO:0000256" key="6">
    <source>
        <dbReference type="SAM" id="MobiDB-lite"/>
    </source>
</evidence>
<dbReference type="NCBIfam" id="TIGR02734">
    <property type="entry name" value="crtI_fam"/>
    <property type="match status" value="1"/>
</dbReference>
<dbReference type="PROSITE" id="PS00982">
    <property type="entry name" value="PHYTOENE_DH"/>
    <property type="match status" value="1"/>
</dbReference>
<proteinExistence type="inferred from homology"/>
<dbReference type="InterPro" id="IPR014105">
    <property type="entry name" value="Carotenoid/retinoid_OxRdtase"/>
</dbReference>
<keyword evidence="9" id="KW-1185">Reference proteome</keyword>
<dbReference type="Proteomes" id="UP000199356">
    <property type="component" value="Unassembled WGS sequence"/>
</dbReference>